<dbReference type="Proteomes" id="UP000236664">
    <property type="component" value="Unassembled WGS sequence"/>
</dbReference>
<proteinExistence type="predicted"/>
<dbReference type="EMBL" id="MTQA01000119">
    <property type="protein sequence ID" value="PNP77995.1"/>
    <property type="molecule type" value="Genomic_DNA"/>
</dbReference>
<dbReference type="STRING" id="42673.A0A2K0W6T0"/>
<evidence type="ECO:0000313" key="2">
    <source>
        <dbReference type="EMBL" id="PNP77995.1"/>
    </source>
</evidence>
<feature type="region of interest" description="Disordered" evidence="1">
    <location>
        <begin position="120"/>
        <end position="148"/>
    </location>
</feature>
<comment type="caution">
    <text evidence="2">The sequence shown here is derived from an EMBL/GenBank/DDBJ whole genome shotgun (WGS) entry which is preliminary data.</text>
</comment>
<keyword evidence="3" id="KW-1185">Reference proteome</keyword>
<dbReference type="PANTHER" id="PTHR42070:SF1">
    <property type="entry name" value="FILAMENT ASSOCIATED PROTEIN, PUTATIVE (AFU_ORTHOLOGUE AFUA_8G06630)-RELATED"/>
    <property type="match status" value="1"/>
</dbReference>
<dbReference type="CDD" id="cd14688">
    <property type="entry name" value="bZIP_YAP"/>
    <property type="match status" value="1"/>
</dbReference>
<reference evidence="2 3" key="1">
    <citation type="submission" date="2017-06" db="EMBL/GenBank/DDBJ databases">
        <title>Genome of Fusarium nygamai isolate CS10214.</title>
        <authorList>
            <person name="Gardiner D.M."/>
            <person name="Obanor F."/>
            <person name="Kazan K."/>
        </authorList>
    </citation>
    <scope>NUCLEOTIDE SEQUENCE [LARGE SCALE GENOMIC DNA]</scope>
    <source>
        <strain evidence="2 3">CS10214</strain>
    </source>
</reference>
<organism evidence="2 3">
    <name type="scientific">Gibberella nygamai</name>
    <name type="common">Bean root rot disease fungus</name>
    <name type="synonym">Fusarium nygamai</name>
    <dbReference type="NCBI Taxonomy" id="42673"/>
    <lineage>
        <taxon>Eukaryota</taxon>
        <taxon>Fungi</taxon>
        <taxon>Dikarya</taxon>
        <taxon>Ascomycota</taxon>
        <taxon>Pezizomycotina</taxon>
        <taxon>Sordariomycetes</taxon>
        <taxon>Hypocreomycetidae</taxon>
        <taxon>Hypocreales</taxon>
        <taxon>Nectriaceae</taxon>
        <taxon>Fusarium</taxon>
        <taxon>Fusarium fujikuroi species complex</taxon>
    </lineage>
</organism>
<sequence length="242" mass="26642">MTGGKKEGSTNPSAVRIRDNQRRSRARHKEYVEGLQKKLQDYERRGVEATLEMQQAARSVAVENSRLKILLGYHGITNEDVEKFLQSFPDQPASEAAKATISQSTSGQPLLAAAPKIPLQPLSRGHSAEPPRSTLPPPHIAPEKTSTRDVVDAVVGIKRDARKAGLPSGPTLPLPVEQRQPLLQPRPQPPILPALPALVLGQVHRGNMVEESGSEFVKRDTKKRKENGVFEGVELTEQHHKR</sequence>
<dbReference type="PANTHER" id="PTHR42070">
    <property type="entry name" value="FILAMENT ASSOCIATED PROTEIN, PUTATIVE (AFU_ORTHOLOGUE AFUA_8G06630)-RELATED"/>
    <property type="match status" value="1"/>
</dbReference>
<evidence type="ECO:0000313" key="3">
    <source>
        <dbReference type="Proteomes" id="UP000236664"/>
    </source>
</evidence>
<evidence type="ECO:0000256" key="1">
    <source>
        <dbReference type="SAM" id="MobiDB-lite"/>
    </source>
</evidence>
<dbReference type="OrthoDB" id="4505928at2759"/>
<protein>
    <recommendedName>
        <fullName evidence="4">BZIP domain-containing protein</fullName>
    </recommendedName>
</protein>
<dbReference type="AlphaFoldDB" id="A0A2K0W6T0"/>
<name>A0A2K0W6T0_GIBNY</name>
<accession>A0A2K0W6T0</accession>
<evidence type="ECO:0008006" key="4">
    <source>
        <dbReference type="Google" id="ProtNLM"/>
    </source>
</evidence>
<feature type="region of interest" description="Disordered" evidence="1">
    <location>
        <begin position="1"/>
        <end position="30"/>
    </location>
</feature>
<gene>
    <name evidence="2" type="ORF">FNYG_08721</name>
</gene>